<organism evidence="1">
    <name type="scientific">virus sp. ct6zJ3</name>
    <dbReference type="NCBI Taxonomy" id="2826792"/>
    <lineage>
        <taxon>Viruses</taxon>
    </lineage>
</organism>
<reference evidence="1" key="1">
    <citation type="journal article" date="2021" name="Proc. Natl. Acad. Sci. U.S.A.">
        <title>A Catalog of Tens of Thousands of Viruses from Human Metagenomes Reveals Hidden Associations with Chronic Diseases.</title>
        <authorList>
            <person name="Tisza M.J."/>
            <person name="Buck C.B."/>
        </authorList>
    </citation>
    <scope>NUCLEOTIDE SEQUENCE</scope>
    <source>
        <strain evidence="1">Ct6zJ3</strain>
    </source>
</reference>
<protein>
    <submittedName>
        <fullName evidence="1">Uncharacterized protein</fullName>
    </submittedName>
</protein>
<evidence type="ECO:0000313" key="1">
    <source>
        <dbReference type="EMBL" id="DAE27665.1"/>
    </source>
</evidence>
<name>A0A8S5R9B4_9VIRU</name>
<dbReference type="EMBL" id="BK015844">
    <property type="protein sequence ID" value="DAE27665.1"/>
    <property type="molecule type" value="Genomic_DNA"/>
</dbReference>
<sequence>MPGRRLFVRCCAVAVRTRNHRKRDDMLSLVPQTNHATGAGVEQWVV</sequence>
<proteinExistence type="predicted"/>
<accession>A0A8S5R9B4</accession>